<evidence type="ECO:0000313" key="1">
    <source>
        <dbReference type="EMBL" id="RPD53411.1"/>
    </source>
</evidence>
<evidence type="ECO:0008006" key="3">
    <source>
        <dbReference type="Google" id="ProtNLM"/>
    </source>
</evidence>
<organism evidence="1 2">
    <name type="scientific">Lentinus tigrinus ALCF2SS1-6</name>
    <dbReference type="NCBI Taxonomy" id="1328759"/>
    <lineage>
        <taxon>Eukaryota</taxon>
        <taxon>Fungi</taxon>
        <taxon>Dikarya</taxon>
        <taxon>Basidiomycota</taxon>
        <taxon>Agaricomycotina</taxon>
        <taxon>Agaricomycetes</taxon>
        <taxon>Polyporales</taxon>
        <taxon>Polyporaceae</taxon>
        <taxon>Lentinus</taxon>
    </lineage>
</organism>
<dbReference type="AlphaFoldDB" id="A0A5C2RQI7"/>
<name>A0A5C2RQI7_9APHY</name>
<dbReference type="EMBL" id="ML122322">
    <property type="protein sequence ID" value="RPD53411.1"/>
    <property type="molecule type" value="Genomic_DNA"/>
</dbReference>
<proteinExistence type="predicted"/>
<dbReference type="OrthoDB" id="449263at2759"/>
<dbReference type="Proteomes" id="UP000313359">
    <property type="component" value="Unassembled WGS sequence"/>
</dbReference>
<gene>
    <name evidence="1" type="ORF">L227DRAFT_581335</name>
</gene>
<keyword evidence="2" id="KW-1185">Reference proteome</keyword>
<protein>
    <recommendedName>
        <fullName evidence="3">Glycosyl hydrolase family 92 domain-containing protein</fullName>
    </recommendedName>
</protein>
<evidence type="ECO:0000313" key="2">
    <source>
        <dbReference type="Proteomes" id="UP000313359"/>
    </source>
</evidence>
<reference evidence="1" key="1">
    <citation type="journal article" date="2018" name="Genome Biol. Evol.">
        <title>Genomics and development of Lentinus tigrinus, a white-rot wood-decaying mushroom with dimorphic fruiting bodies.</title>
        <authorList>
            <person name="Wu B."/>
            <person name="Xu Z."/>
            <person name="Knudson A."/>
            <person name="Carlson A."/>
            <person name="Chen N."/>
            <person name="Kovaka S."/>
            <person name="LaButti K."/>
            <person name="Lipzen A."/>
            <person name="Pennachio C."/>
            <person name="Riley R."/>
            <person name="Schakwitz W."/>
            <person name="Umezawa K."/>
            <person name="Ohm R.A."/>
            <person name="Grigoriev I.V."/>
            <person name="Nagy L.G."/>
            <person name="Gibbons J."/>
            <person name="Hibbett D."/>
        </authorList>
    </citation>
    <scope>NUCLEOTIDE SEQUENCE [LARGE SCALE GENOMIC DNA]</scope>
    <source>
        <strain evidence="1">ALCF2SS1-6</strain>
    </source>
</reference>
<accession>A0A5C2RQI7</accession>
<sequence length="112" mass="12649">MSAWYIFSALGFYPIALSPPSISHLRSNCSWSPPAPKNLYIKSVSVDRKKLATRVRDERDAVDIGLEYLGECEPPWTLRTFLFVVGEGGDEVRVCRAVISRSWCNAATHDFR</sequence>